<dbReference type="Gene3D" id="3.30.60.10">
    <property type="entry name" value="Endochitinase-like"/>
    <property type="match status" value="1"/>
</dbReference>
<dbReference type="PROSITE" id="PS50941">
    <property type="entry name" value="CHIT_BIND_I_2"/>
    <property type="match status" value="1"/>
</dbReference>
<evidence type="ECO:0000256" key="9">
    <source>
        <dbReference type="ARBA" id="ARBA00023326"/>
    </source>
</evidence>
<dbReference type="GO" id="GO:0008843">
    <property type="term" value="F:endochitinase activity"/>
    <property type="evidence" value="ECO:0007669"/>
    <property type="project" value="UniProtKB-EC"/>
</dbReference>
<dbReference type="InterPro" id="IPR001579">
    <property type="entry name" value="Glyco_hydro_18_chit_AS"/>
</dbReference>
<keyword evidence="5 11" id="KW-0378">Hydrolase</keyword>
<dbReference type="PROSITE" id="PS00026">
    <property type="entry name" value="CHIT_BIND_I_1"/>
    <property type="match status" value="1"/>
</dbReference>
<dbReference type="OrthoDB" id="73875at2759"/>
<feature type="non-terminal residue" evidence="14">
    <location>
        <position position="1"/>
    </location>
</feature>
<dbReference type="PANTHER" id="PTHR11177">
    <property type="entry name" value="CHITINASE"/>
    <property type="match status" value="1"/>
</dbReference>
<evidence type="ECO:0000256" key="7">
    <source>
        <dbReference type="ARBA" id="ARBA00023277"/>
    </source>
</evidence>
<sequence length="1034" mass="113316">YDSTPTRPCKIGCCGKNGVCSFGPTSCAPDKCESGCDRKSECDPGWGAQWSQREKCPLNVCCSKFGFCGSTADFCGDKKVKSPSCSGSSSNKRTIGYYEGWSTTRTCDGMWPESIPVSAYTHLNFAFAFVDPNSFKVAPMSESDVGLYKRFTGLKDSNPGLQTWISVGGWSMNDPDQPTFTTFSQLASSSSAQDKFISSLLSFMATYGFDGVDMDWEYPVAPERGGNEADYANYVTFLKNLRNRLGSGGHKYGLSITIPSSYWYMQHFDLVGISKQIDFFNVMTYDLHGTWDSTDRFIGPIVNAHTNLTEIDQTMDLLWRNNIEPDQVNLGLGFYGRSFTLTDPNCGHAGCGFSAGGNPGKCTASAGTLSYAEIQRIVAAGAKVTLDKDSASQIVQWDNNQWVSYDDETTLKLKIDYANKKCLGGTLVWAASTDDAKGSAAATLSKVTGRQALALADRSKLSDPITQCQWGECDKPCPPGSSAATRGDKGGTGTAWPITGGKDRSYRPYCCPSNDVPQCEWRGTAPFCNGKCHDDEVEVTSDTAATGKYCFTGHKVLCCKSTRSDEAQGKCKWYGAGPICTAFLAWGHYGCPKDTKELTYSKYGSGGESACLPTAGYKSMCCSQPPPYKGCDWYYHGNKFFGSVPFFCGGGCPDGKHPIASDPFLCVTGAGLFCCDTPNASPSPAQSTVHNLLNLFKADPTCTKGERYYSKRDLLTETESKLLDEILTKRQSLSETLISLLAAAFVAYRAGGGTAQQATIRSDFESTLGNTLHLNTQGFSDQFDLFPSADPNYLTESLMCQGSAAGDFLKSAKNVKSKSCQAKCDCKWMCIGRSCSLTRRKKRVIQQGWGNYVNGPNEEPNVQTMIHGIIENNPQTLEYIYTRLVQIRGPNDGIIEIAWRIPPELTPAHSGPNNNPPDNYFVVHLHIDHIYYDRGQNTYYPGVYTVQAFHGQYIRGTRVDGNSVTERGRAGRNDRVQVLECQIQGATNQYNYWYPGHNGDDEFMYTFGEALMQRGYLSRAILQHVSVSPPCYLS</sequence>
<name>A0A9P4U6L9_9PLEO</name>
<dbReference type="Gene3D" id="3.10.50.10">
    <property type="match status" value="1"/>
</dbReference>
<dbReference type="SMART" id="SM00270">
    <property type="entry name" value="ChtBD1"/>
    <property type="match status" value="1"/>
</dbReference>
<dbReference type="AlphaFoldDB" id="A0A9P4U6L9"/>
<evidence type="ECO:0000256" key="6">
    <source>
        <dbReference type="ARBA" id="ARBA00023024"/>
    </source>
</evidence>
<evidence type="ECO:0000256" key="4">
    <source>
        <dbReference type="ARBA" id="ARBA00022669"/>
    </source>
</evidence>
<dbReference type="EMBL" id="MU001510">
    <property type="protein sequence ID" value="KAF2439190.1"/>
    <property type="molecule type" value="Genomic_DNA"/>
</dbReference>
<gene>
    <name evidence="14" type="ORF">P171DRAFT_370596</name>
</gene>
<keyword evidence="7" id="KW-0119">Carbohydrate metabolism</keyword>
<evidence type="ECO:0000256" key="11">
    <source>
        <dbReference type="RuleBase" id="RU000489"/>
    </source>
</evidence>
<dbReference type="Pfam" id="PF00187">
    <property type="entry name" value="Chitin_bind_1"/>
    <property type="match status" value="1"/>
</dbReference>
<evidence type="ECO:0000259" key="13">
    <source>
        <dbReference type="PROSITE" id="PS51910"/>
    </source>
</evidence>
<accession>A0A9P4U6L9</accession>
<evidence type="ECO:0000256" key="8">
    <source>
        <dbReference type="ARBA" id="ARBA00023295"/>
    </source>
</evidence>
<protein>
    <recommendedName>
        <fullName evidence="3">chitinase</fullName>
        <ecNumber evidence="3">3.2.1.14</ecNumber>
    </recommendedName>
</protein>
<keyword evidence="6" id="KW-0146">Chitin degradation</keyword>
<dbReference type="EC" id="3.2.1.14" evidence="3"/>
<keyword evidence="4 10" id="KW-0147">Chitin-binding</keyword>
<evidence type="ECO:0000256" key="10">
    <source>
        <dbReference type="PROSITE-ProRule" id="PRU00261"/>
    </source>
</evidence>
<dbReference type="InterPro" id="IPR017853">
    <property type="entry name" value="GH"/>
</dbReference>
<dbReference type="Gene3D" id="3.20.20.80">
    <property type="entry name" value="Glycosidases"/>
    <property type="match status" value="1"/>
</dbReference>
<comment type="caution">
    <text evidence="10">Lacks conserved residue(s) required for the propagation of feature annotation.</text>
</comment>
<organism evidence="14 15">
    <name type="scientific">Karstenula rhodostoma CBS 690.94</name>
    <dbReference type="NCBI Taxonomy" id="1392251"/>
    <lineage>
        <taxon>Eukaryota</taxon>
        <taxon>Fungi</taxon>
        <taxon>Dikarya</taxon>
        <taxon>Ascomycota</taxon>
        <taxon>Pezizomycotina</taxon>
        <taxon>Dothideomycetes</taxon>
        <taxon>Pleosporomycetidae</taxon>
        <taxon>Pleosporales</taxon>
        <taxon>Massarineae</taxon>
        <taxon>Didymosphaeriaceae</taxon>
        <taxon>Karstenula</taxon>
    </lineage>
</organism>
<dbReference type="GO" id="GO:0000272">
    <property type="term" value="P:polysaccharide catabolic process"/>
    <property type="evidence" value="ECO:0007669"/>
    <property type="project" value="UniProtKB-KW"/>
</dbReference>
<dbReference type="InterPro" id="IPR029070">
    <property type="entry name" value="Chitinase_insertion_sf"/>
</dbReference>
<dbReference type="Proteomes" id="UP000799764">
    <property type="component" value="Unassembled WGS sequence"/>
</dbReference>
<keyword evidence="15" id="KW-1185">Reference proteome</keyword>
<dbReference type="PROSITE" id="PS51910">
    <property type="entry name" value="GH18_2"/>
    <property type="match status" value="1"/>
</dbReference>
<evidence type="ECO:0000256" key="1">
    <source>
        <dbReference type="ARBA" id="ARBA00000822"/>
    </source>
</evidence>
<dbReference type="InterPro" id="IPR018371">
    <property type="entry name" value="Chitin-binding_1_CS"/>
</dbReference>
<feature type="disulfide bond" evidence="10">
    <location>
        <begin position="56"/>
        <end position="68"/>
    </location>
</feature>
<dbReference type="SUPFAM" id="SSF51445">
    <property type="entry name" value="(Trans)glycosidases"/>
    <property type="match status" value="1"/>
</dbReference>
<dbReference type="InterPro" id="IPR036861">
    <property type="entry name" value="Endochitinase-like_sf"/>
</dbReference>
<dbReference type="InterPro" id="IPR001002">
    <property type="entry name" value="Chitin-bd_1"/>
</dbReference>
<evidence type="ECO:0000256" key="5">
    <source>
        <dbReference type="ARBA" id="ARBA00022801"/>
    </source>
</evidence>
<reference evidence="14" key="1">
    <citation type="journal article" date="2020" name="Stud. Mycol.">
        <title>101 Dothideomycetes genomes: a test case for predicting lifestyles and emergence of pathogens.</title>
        <authorList>
            <person name="Haridas S."/>
            <person name="Albert R."/>
            <person name="Binder M."/>
            <person name="Bloem J."/>
            <person name="Labutti K."/>
            <person name="Salamov A."/>
            <person name="Andreopoulos B."/>
            <person name="Baker S."/>
            <person name="Barry K."/>
            <person name="Bills G."/>
            <person name="Bluhm B."/>
            <person name="Cannon C."/>
            <person name="Castanera R."/>
            <person name="Culley D."/>
            <person name="Daum C."/>
            <person name="Ezra D."/>
            <person name="Gonzalez J."/>
            <person name="Henrissat B."/>
            <person name="Kuo A."/>
            <person name="Liang C."/>
            <person name="Lipzen A."/>
            <person name="Lutzoni F."/>
            <person name="Magnuson J."/>
            <person name="Mondo S."/>
            <person name="Nolan M."/>
            <person name="Ohm R."/>
            <person name="Pangilinan J."/>
            <person name="Park H.-J."/>
            <person name="Ramirez L."/>
            <person name="Alfaro M."/>
            <person name="Sun H."/>
            <person name="Tritt A."/>
            <person name="Yoshinaga Y."/>
            <person name="Zwiers L.-H."/>
            <person name="Turgeon B."/>
            <person name="Goodwin S."/>
            <person name="Spatafora J."/>
            <person name="Crous P."/>
            <person name="Grigoriev I."/>
        </authorList>
    </citation>
    <scope>NUCLEOTIDE SEQUENCE</scope>
    <source>
        <strain evidence="14">CBS 690.94</strain>
    </source>
</reference>
<dbReference type="SUPFAM" id="SSF57016">
    <property type="entry name" value="Plant lectins/antimicrobial peptides"/>
    <property type="match status" value="1"/>
</dbReference>
<dbReference type="GO" id="GO:0008061">
    <property type="term" value="F:chitin binding"/>
    <property type="evidence" value="ECO:0007669"/>
    <property type="project" value="UniProtKB-UniRule"/>
</dbReference>
<evidence type="ECO:0000313" key="14">
    <source>
        <dbReference type="EMBL" id="KAF2439190.1"/>
    </source>
</evidence>
<evidence type="ECO:0000313" key="15">
    <source>
        <dbReference type="Proteomes" id="UP000799764"/>
    </source>
</evidence>
<dbReference type="InterPro" id="IPR011583">
    <property type="entry name" value="Chitinase_II/V-like_cat"/>
</dbReference>
<dbReference type="SUPFAM" id="SSF54556">
    <property type="entry name" value="Chitinase insertion domain"/>
    <property type="match status" value="1"/>
</dbReference>
<dbReference type="Pfam" id="PF00704">
    <property type="entry name" value="Glyco_hydro_18"/>
    <property type="match status" value="1"/>
</dbReference>
<proteinExistence type="inferred from homology"/>
<feature type="domain" description="GH18" evidence="13">
    <location>
        <begin position="92"/>
        <end position="451"/>
    </location>
</feature>
<comment type="caution">
    <text evidence="14">The sequence shown here is derived from an EMBL/GenBank/DDBJ whole genome shotgun (WGS) entry which is preliminary data.</text>
</comment>
<feature type="disulfide bond" evidence="10">
    <location>
        <begin position="61"/>
        <end position="75"/>
    </location>
</feature>
<evidence type="ECO:0000256" key="2">
    <source>
        <dbReference type="ARBA" id="ARBA00008682"/>
    </source>
</evidence>
<evidence type="ECO:0000259" key="12">
    <source>
        <dbReference type="PROSITE" id="PS50941"/>
    </source>
</evidence>
<comment type="catalytic activity">
    <reaction evidence="1">
        <text>Random endo-hydrolysis of N-acetyl-beta-D-glucosaminide (1-&gt;4)-beta-linkages in chitin and chitodextrins.</text>
        <dbReference type="EC" id="3.2.1.14"/>
    </reaction>
</comment>
<dbReference type="PANTHER" id="PTHR11177:SF333">
    <property type="entry name" value="CHITINASE"/>
    <property type="match status" value="1"/>
</dbReference>
<feature type="domain" description="Chitin-binding type-1" evidence="12">
    <location>
        <begin position="39"/>
        <end position="91"/>
    </location>
</feature>
<dbReference type="SMART" id="SM00636">
    <property type="entry name" value="Glyco_18"/>
    <property type="match status" value="1"/>
</dbReference>
<dbReference type="PROSITE" id="PS01095">
    <property type="entry name" value="GH18_1"/>
    <property type="match status" value="1"/>
</dbReference>
<evidence type="ECO:0000256" key="3">
    <source>
        <dbReference type="ARBA" id="ARBA00012729"/>
    </source>
</evidence>
<keyword evidence="8 11" id="KW-0326">Glycosidase</keyword>
<dbReference type="GO" id="GO:0006032">
    <property type="term" value="P:chitin catabolic process"/>
    <property type="evidence" value="ECO:0007669"/>
    <property type="project" value="UniProtKB-KW"/>
</dbReference>
<dbReference type="CDD" id="cd00035">
    <property type="entry name" value="ChtBD1"/>
    <property type="match status" value="1"/>
</dbReference>
<comment type="similarity">
    <text evidence="2">Belongs to the glycosyl hydrolase 18 family. Chitinase class V subfamily.</text>
</comment>
<dbReference type="InterPro" id="IPR001223">
    <property type="entry name" value="Glyco_hydro18_cat"/>
</dbReference>
<dbReference type="InterPro" id="IPR050314">
    <property type="entry name" value="Glycosyl_Hydrlase_18"/>
</dbReference>
<keyword evidence="10" id="KW-1015">Disulfide bond</keyword>
<keyword evidence="9" id="KW-0624">Polysaccharide degradation</keyword>